<proteinExistence type="predicted"/>
<dbReference type="InterPro" id="IPR036439">
    <property type="entry name" value="Dockerin_dom_sf"/>
</dbReference>
<evidence type="ECO:0008006" key="3">
    <source>
        <dbReference type="Google" id="ProtNLM"/>
    </source>
</evidence>
<organism evidence="1 2">
    <name type="scientific">Paenibacillus hexagrammi</name>
    <dbReference type="NCBI Taxonomy" id="2908839"/>
    <lineage>
        <taxon>Bacteria</taxon>
        <taxon>Bacillati</taxon>
        <taxon>Bacillota</taxon>
        <taxon>Bacilli</taxon>
        <taxon>Bacillales</taxon>
        <taxon>Paenibacillaceae</taxon>
        <taxon>Paenibacillus</taxon>
    </lineage>
</organism>
<accession>A0ABY3SBQ9</accession>
<gene>
    <name evidence="1" type="ORF">L0M14_16305</name>
</gene>
<dbReference type="EMBL" id="CP090978">
    <property type="protein sequence ID" value="UJF31394.1"/>
    <property type="molecule type" value="Genomic_DNA"/>
</dbReference>
<name>A0ABY3SBQ9_9BACL</name>
<evidence type="ECO:0000313" key="1">
    <source>
        <dbReference type="EMBL" id="UJF31394.1"/>
    </source>
</evidence>
<dbReference type="Gene3D" id="1.10.1330.10">
    <property type="entry name" value="Dockerin domain"/>
    <property type="match status" value="1"/>
</dbReference>
<dbReference type="Proteomes" id="UP001649230">
    <property type="component" value="Chromosome"/>
</dbReference>
<dbReference type="RefSeq" id="WP_235117740.1">
    <property type="nucleotide sequence ID" value="NZ_CP090978.1"/>
</dbReference>
<evidence type="ECO:0000313" key="2">
    <source>
        <dbReference type="Proteomes" id="UP001649230"/>
    </source>
</evidence>
<keyword evidence="2" id="KW-1185">Reference proteome</keyword>
<sequence>MNALTAALKTFTDSIITTQPGDTNGDGHYSVGDLGMVAAALEENFC</sequence>
<protein>
    <recommendedName>
        <fullName evidence="3">Dockerin domain-containing protein</fullName>
    </recommendedName>
</protein>
<reference evidence="1 2" key="1">
    <citation type="journal article" date="2024" name="Int. J. Syst. Evol. Microbiol.">
        <title>Paenibacillus hexagrammi sp. nov., a novel bacterium isolated from the gut content of Hexagrammos agrammus.</title>
        <authorList>
            <person name="Jung H.K."/>
            <person name="Kim D.G."/>
            <person name="Zin H."/>
            <person name="Park J."/>
            <person name="Jung H."/>
            <person name="Kim Y.O."/>
            <person name="Kong H.J."/>
            <person name="Kim J.W."/>
            <person name="Kim Y.S."/>
        </authorList>
    </citation>
    <scope>NUCLEOTIDE SEQUENCE [LARGE SCALE GENOMIC DNA]</scope>
    <source>
        <strain evidence="1 2">YPD9-1</strain>
    </source>
</reference>